<accession>A0A6H1U387</accession>
<protein>
    <submittedName>
        <fullName evidence="1">Uncharacterized protein</fullName>
    </submittedName>
</protein>
<dbReference type="AlphaFoldDB" id="A0A6H1U387"/>
<dbReference type="RefSeq" id="WP_168571437.1">
    <property type="nucleotide sequence ID" value="NZ_CP051167.1"/>
</dbReference>
<sequence length="184" mass="21061">MSEIREAVKYYGFKAGDSELVGAERSFMYRGKPLALLPFARPILSADRFWFDPRNYSDGKSAICDREVGEIPFPYRRFAEFLPIQALAITEDLEYLIGDKCPEEIDEQRCEFCGQGNNIDSVKYFFALNPGLTAIFVRRSIKIHGKAFQTRGFGMLISRPIKTCAIEKTIIGSNQHEFNRFSTF</sequence>
<proteinExistence type="predicted"/>
<keyword evidence="2" id="KW-1185">Reference proteome</keyword>
<dbReference type="Proteomes" id="UP000500857">
    <property type="component" value="Chromosome"/>
</dbReference>
<organism evidence="1 2">
    <name type="scientific">Oxynema aestuarii AP17</name>
    <dbReference type="NCBI Taxonomy" id="2064643"/>
    <lineage>
        <taxon>Bacteria</taxon>
        <taxon>Bacillati</taxon>
        <taxon>Cyanobacteriota</taxon>
        <taxon>Cyanophyceae</taxon>
        <taxon>Oscillatoriophycideae</taxon>
        <taxon>Oscillatoriales</taxon>
        <taxon>Oscillatoriaceae</taxon>
        <taxon>Oxynema</taxon>
        <taxon>Oxynema aestuarii</taxon>
    </lineage>
</organism>
<reference evidence="1 2" key="1">
    <citation type="submission" date="2020-04" db="EMBL/GenBank/DDBJ databases">
        <authorList>
            <person name="Basu S."/>
            <person name="Maruthanayagam V."/>
            <person name="Chakraborty S."/>
            <person name="Pramanik A."/>
            <person name="Mukherjee J."/>
            <person name="Brink B."/>
        </authorList>
    </citation>
    <scope>NUCLEOTIDE SEQUENCE [LARGE SCALE GENOMIC DNA]</scope>
    <source>
        <strain evidence="1 2">AP17</strain>
    </source>
</reference>
<evidence type="ECO:0000313" key="2">
    <source>
        <dbReference type="Proteomes" id="UP000500857"/>
    </source>
</evidence>
<name>A0A6H1U387_9CYAN</name>
<dbReference type="KEGG" id="oxy:HCG48_24040"/>
<dbReference type="EMBL" id="CP051167">
    <property type="protein sequence ID" value="QIZ73291.1"/>
    <property type="molecule type" value="Genomic_DNA"/>
</dbReference>
<evidence type="ECO:0000313" key="1">
    <source>
        <dbReference type="EMBL" id="QIZ73291.1"/>
    </source>
</evidence>
<gene>
    <name evidence="1" type="ORF">HCG48_24040</name>
</gene>